<accession>A0AAE4NN43</accession>
<gene>
    <name evidence="2" type="ORF">RAE03_10605</name>
</gene>
<dbReference type="RefSeq" id="WP_316993804.1">
    <property type="nucleotide sequence ID" value="NZ_JAVBIB010000019.1"/>
</dbReference>
<feature type="compositionally biased region" description="Basic and acidic residues" evidence="1">
    <location>
        <begin position="451"/>
        <end position="469"/>
    </location>
</feature>
<proteinExistence type="predicted"/>
<name>A0AAE4NN43_9CORY</name>
<organism evidence="2 3">
    <name type="scientific">Corynebacterium tuberculostearicum</name>
    <dbReference type="NCBI Taxonomy" id="38304"/>
    <lineage>
        <taxon>Bacteria</taxon>
        <taxon>Bacillati</taxon>
        <taxon>Actinomycetota</taxon>
        <taxon>Actinomycetes</taxon>
        <taxon>Mycobacteriales</taxon>
        <taxon>Corynebacteriaceae</taxon>
        <taxon>Corynebacterium</taxon>
    </lineage>
</organism>
<evidence type="ECO:0000313" key="3">
    <source>
        <dbReference type="Proteomes" id="UP001185706"/>
    </source>
</evidence>
<evidence type="ECO:0000256" key="1">
    <source>
        <dbReference type="SAM" id="MobiDB-lite"/>
    </source>
</evidence>
<comment type="caution">
    <text evidence="2">The sequence shown here is derived from an EMBL/GenBank/DDBJ whole genome shotgun (WGS) entry which is preliminary data.</text>
</comment>
<protein>
    <recommendedName>
        <fullName evidence="4">Phage portal protein</fullName>
    </recommendedName>
</protein>
<evidence type="ECO:0000313" key="2">
    <source>
        <dbReference type="EMBL" id="MDV2420213.1"/>
    </source>
</evidence>
<sequence length="469" mass="52551">MAVLSTTHQDYLSNLDNVRLSRLSANKTAEQFYTGEYIAGTLNIAVPPELSAKLQVTSDWPATVVDSYAERMRFLGWADNRARGVSEAAELSAMSLAVKESVLDSLIFGIGFIALEPNEAGVWVAQSVPPTEGTLIWDNLNARPVAGMRVRRLMDGSKQTVMYLPEGVAYISGASNQIDDFVPHTLGVPSIVRVRNRQRSRRWYGRSMISRPVRYYTVAACRTLEGMELNREFYTYPQRWLKNGTMDMFVDSDNPSHSEKVMAGFKATTGSMLTLPPPEDPGDPEMELHQFSSSPPTPFIEQIRAYSQLMSSATGIPVAYLGFSTENPPSADAIRAWLDRLTLGCRNQQDLINPDLRRAGWMATWLNGNRIPWSEFSTSVKERWEDPSSPTLSSDADAIMKLSQYIDPTSDWALDRLRIPDDQRPKIRQNARMEKLNKLVESKMQAQSKATPDETKLADELANKRGEAE</sequence>
<dbReference type="EMBL" id="JAVBIB010000019">
    <property type="protein sequence ID" value="MDV2420213.1"/>
    <property type="molecule type" value="Genomic_DNA"/>
</dbReference>
<dbReference type="AlphaFoldDB" id="A0AAE4NN43"/>
<feature type="region of interest" description="Disordered" evidence="1">
    <location>
        <begin position="442"/>
        <end position="469"/>
    </location>
</feature>
<reference evidence="2" key="1">
    <citation type="submission" date="2023-08" db="EMBL/GenBank/DDBJ databases">
        <title>Genomic characterization of the C. tuberculostearicum species complex, a ubiquitous member of the human skin microbiome.</title>
        <authorList>
            <person name="Ahmed N."/>
            <person name="Deming C."/>
            <person name="Conlan S."/>
            <person name="Segre J."/>
        </authorList>
    </citation>
    <scope>NUCLEOTIDE SEQUENCE</scope>
    <source>
        <strain evidence="2">CTNIH22</strain>
    </source>
</reference>
<evidence type="ECO:0008006" key="4">
    <source>
        <dbReference type="Google" id="ProtNLM"/>
    </source>
</evidence>
<dbReference type="Proteomes" id="UP001185706">
    <property type="component" value="Unassembled WGS sequence"/>
</dbReference>